<gene>
    <name evidence="4" type="ORF">NIES2119_02150</name>
</gene>
<proteinExistence type="predicted"/>
<dbReference type="Gene3D" id="3.90.79.10">
    <property type="entry name" value="Nucleoside Triphosphate Pyrophosphohydrolase"/>
    <property type="match status" value="1"/>
</dbReference>
<dbReference type="Pfam" id="PF00293">
    <property type="entry name" value="NUDIX"/>
    <property type="match status" value="1"/>
</dbReference>
<dbReference type="EMBL" id="MRCE01000002">
    <property type="protein sequence ID" value="OKH40445.1"/>
    <property type="molecule type" value="Genomic_DNA"/>
</dbReference>
<evidence type="ECO:0000256" key="1">
    <source>
        <dbReference type="ARBA" id="ARBA00001946"/>
    </source>
</evidence>
<reference evidence="4 5" key="1">
    <citation type="submission" date="2016-11" db="EMBL/GenBank/DDBJ databases">
        <title>Draft Genome Sequences of Nine Cyanobacterial Strains from Diverse Habitats.</title>
        <authorList>
            <person name="Zhu T."/>
            <person name="Hou S."/>
            <person name="Lu X."/>
            <person name="Hess W.R."/>
        </authorList>
    </citation>
    <scope>NUCLEOTIDE SEQUENCE [LARGE SCALE GENOMIC DNA]</scope>
    <source>
        <strain evidence="4 5">IAM M-71</strain>
    </source>
</reference>
<comment type="caution">
    <text evidence="4">The sequence shown here is derived from an EMBL/GenBank/DDBJ whole genome shotgun (WGS) entry which is preliminary data.</text>
</comment>
<evidence type="ECO:0000259" key="3">
    <source>
        <dbReference type="PROSITE" id="PS51462"/>
    </source>
</evidence>
<dbReference type="AlphaFoldDB" id="A0A1U7ISP5"/>
<accession>A0A1U7ISP5</accession>
<dbReference type="PANTHER" id="PTHR11839">
    <property type="entry name" value="UDP/ADP-SUGAR PYROPHOSPHATASE"/>
    <property type="match status" value="1"/>
</dbReference>
<sequence length="183" mass="20861">MAINKWKTLKSKLVLDNQWVKIRQDEVQLPTGEIIDDFFVVVRPEIALIFPITQNREIVFVKQYRHASGQILLELPAGSFNPEIEDAEVAARRELEEETGYVAKELVKLATLYDNPIKDTNQIHLFLAENVQPTGKQNLDITEEVEVVLIPIDRVVTSINNGEIRVSGTITTIFFGLNYLSQR</sequence>
<dbReference type="STRING" id="454136.NIES2119_02150"/>
<feature type="domain" description="Nudix hydrolase" evidence="3">
    <location>
        <begin position="42"/>
        <end position="172"/>
    </location>
</feature>
<dbReference type="InterPro" id="IPR000086">
    <property type="entry name" value="NUDIX_hydrolase_dom"/>
</dbReference>
<evidence type="ECO:0000313" key="4">
    <source>
        <dbReference type="EMBL" id="OKH40445.1"/>
    </source>
</evidence>
<organism evidence="4 5">
    <name type="scientific">[Phormidium ambiguum] IAM M-71</name>
    <dbReference type="NCBI Taxonomy" id="454136"/>
    <lineage>
        <taxon>Bacteria</taxon>
        <taxon>Bacillati</taxon>
        <taxon>Cyanobacteriota</taxon>
        <taxon>Cyanophyceae</taxon>
        <taxon>Oscillatoriophycideae</taxon>
        <taxon>Aerosakkonematales</taxon>
        <taxon>Aerosakkonemataceae</taxon>
        <taxon>Floridanema</taxon>
    </lineage>
</organism>
<dbReference type="GO" id="GO:0016787">
    <property type="term" value="F:hydrolase activity"/>
    <property type="evidence" value="ECO:0007669"/>
    <property type="project" value="UniProtKB-KW"/>
</dbReference>
<evidence type="ECO:0000313" key="5">
    <source>
        <dbReference type="Proteomes" id="UP000185860"/>
    </source>
</evidence>
<dbReference type="RefSeq" id="WP_073591825.1">
    <property type="nucleotide sequence ID" value="NZ_MRCE01000002.1"/>
</dbReference>
<protein>
    <submittedName>
        <fullName evidence="4">NUDIX hydrolase</fullName>
    </submittedName>
</protein>
<dbReference type="GO" id="GO:0006753">
    <property type="term" value="P:nucleoside phosphate metabolic process"/>
    <property type="evidence" value="ECO:0007669"/>
    <property type="project" value="TreeGrafter"/>
</dbReference>
<name>A0A1U7ISP5_9CYAN</name>
<dbReference type="PROSITE" id="PS51462">
    <property type="entry name" value="NUDIX"/>
    <property type="match status" value="1"/>
</dbReference>
<dbReference type="InterPro" id="IPR015797">
    <property type="entry name" value="NUDIX_hydrolase-like_dom_sf"/>
</dbReference>
<dbReference type="Proteomes" id="UP000185860">
    <property type="component" value="Unassembled WGS sequence"/>
</dbReference>
<evidence type="ECO:0000256" key="2">
    <source>
        <dbReference type="ARBA" id="ARBA00022801"/>
    </source>
</evidence>
<keyword evidence="2 4" id="KW-0378">Hydrolase</keyword>
<dbReference type="PANTHER" id="PTHR11839:SF18">
    <property type="entry name" value="NUDIX HYDROLASE DOMAIN-CONTAINING PROTEIN"/>
    <property type="match status" value="1"/>
</dbReference>
<dbReference type="CDD" id="cd03424">
    <property type="entry name" value="NUDIX_ADPRase_Nudt5_UGPPase_Nudt14"/>
    <property type="match status" value="1"/>
</dbReference>
<comment type="cofactor">
    <cofactor evidence="1">
        <name>Mg(2+)</name>
        <dbReference type="ChEBI" id="CHEBI:18420"/>
    </cofactor>
</comment>
<dbReference type="SUPFAM" id="SSF55811">
    <property type="entry name" value="Nudix"/>
    <property type="match status" value="1"/>
</dbReference>
<dbReference type="OrthoDB" id="9806150at2"/>
<dbReference type="GO" id="GO:0019693">
    <property type="term" value="P:ribose phosphate metabolic process"/>
    <property type="evidence" value="ECO:0007669"/>
    <property type="project" value="TreeGrafter"/>
</dbReference>